<accession>A0A6B0TZ47</accession>
<dbReference type="AlphaFoldDB" id="A0A6B0TZ47"/>
<evidence type="ECO:0000313" key="2">
    <source>
        <dbReference type="EMBL" id="MXU85412.1"/>
    </source>
</evidence>
<feature type="transmembrane region" description="Helical" evidence="1">
    <location>
        <begin position="17"/>
        <end position="36"/>
    </location>
</feature>
<reference evidence="2" key="1">
    <citation type="submission" date="2019-12" db="EMBL/GenBank/DDBJ databases">
        <title>An insight into the sialome of adult female Ixodes ricinus ticks feeding for 6 days.</title>
        <authorList>
            <person name="Perner J."/>
            <person name="Ribeiro J.M.C."/>
        </authorList>
    </citation>
    <scope>NUCLEOTIDE SEQUENCE</scope>
    <source>
        <strain evidence="2">Semi-engorged</strain>
        <tissue evidence="2">Salivary glands</tissue>
    </source>
</reference>
<organism evidence="2">
    <name type="scientific">Ixodes ricinus</name>
    <name type="common">Common tick</name>
    <name type="synonym">Acarus ricinus</name>
    <dbReference type="NCBI Taxonomy" id="34613"/>
    <lineage>
        <taxon>Eukaryota</taxon>
        <taxon>Metazoa</taxon>
        <taxon>Ecdysozoa</taxon>
        <taxon>Arthropoda</taxon>
        <taxon>Chelicerata</taxon>
        <taxon>Arachnida</taxon>
        <taxon>Acari</taxon>
        <taxon>Parasitiformes</taxon>
        <taxon>Ixodida</taxon>
        <taxon>Ixodoidea</taxon>
        <taxon>Ixodidae</taxon>
        <taxon>Ixodinae</taxon>
        <taxon>Ixodes</taxon>
    </lineage>
</organism>
<sequence>MTSIVVLRGPLPRVKSVISIMIMHICLASTMMSLPVSSHFATSRSNLFFSVRNVSTWAAIFCFSSSDTNRYASLVLLIPLMSGYSS</sequence>
<keyword evidence="1" id="KW-1133">Transmembrane helix</keyword>
<keyword evidence="1" id="KW-0472">Membrane</keyword>
<proteinExistence type="predicted"/>
<dbReference type="EMBL" id="GIFC01003329">
    <property type="protein sequence ID" value="MXU85412.1"/>
    <property type="molecule type" value="Transcribed_RNA"/>
</dbReference>
<keyword evidence="1" id="KW-0812">Transmembrane</keyword>
<protein>
    <submittedName>
        <fullName evidence="2">Putative secreted protein</fullName>
    </submittedName>
</protein>
<name>A0A6B0TZ47_IXORI</name>
<evidence type="ECO:0000256" key="1">
    <source>
        <dbReference type="SAM" id="Phobius"/>
    </source>
</evidence>